<dbReference type="GO" id="GO:0020037">
    <property type="term" value="F:heme binding"/>
    <property type="evidence" value="ECO:0007669"/>
    <property type="project" value="InterPro"/>
</dbReference>
<dbReference type="AlphaFoldDB" id="A0A2S0VM79"/>
<feature type="domain" description="Cytochrome c" evidence="7">
    <location>
        <begin position="203"/>
        <end position="291"/>
    </location>
</feature>
<dbReference type="Pfam" id="PF10517">
    <property type="entry name" value="DM13"/>
    <property type="match status" value="1"/>
</dbReference>
<dbReference type="PANTHER" id="PTHR47281:SF1">
    <property type="entry name" value="OS09G0557700 PROTEIN"/>
    <property type="match status" value="1"/>
</dbReference>
<dbReference type="SUPFAM" id="SSF46626">
    <property type="entry name" value="Cytochrome c"/>
    <property type="match status" value="1"/>
</dbReference>
<gene>
    <name evidence="9" type="ORF">C2869_02140</name>
</gene>
<keyword evidence="6" id="KW-0472">Membrane</keyword>
<evidence type="ECO:0000256" key="6">
    <source>
        <dbReference type="SAM" id="Phobius"/>
    </source>
</evidence>
<evidence type="ECO:0000256" key="4">
    <source>
        <dbReference type="PROSITE-ProRule" id="PRU00433"/>
    </source>
</evidence>
<evidence type="ECO:0000313" key="10">
    <source>
        <dbReference type="Proteomes" id="UP000244441"/>
    </source>
</evidence>
<evidence type="ECO:0000256" key="3">
    <source>
        <dbReference type="ARBA" id="ARBA00023004"/>
    </source>
</evidence>
<dbReference type="InterPro" id="IPR019545">
    <property type="entry name" value="DM13_domain"/>
</dbReference>
<accession>A0A2S0VM79</accession>
<dbReference type="PROSITE" id="PS51549">
    <property type="entry name" value="DM13"/>
    <property type="match status" value="1"/>
</dbReference>
<evidence type="ECO:0000259" key="8">
    <source>
        <dbReference type="PROSITE" id="PS51549"/>
    </source>
</evidence>
<keyword evidence="10" id="KW-1185">Reference proteome</keyword>
<sequence>MRIGSVNQLQLIPTDHGPDMNLTKIKLTQFLGIILLALTLAACGGGGGGDSTPTNNDGGTGTGDGGNGNDGGSGGDQTTHTAAKGKLVYENKHPKGNTFACMHCHAITENDMMLAPDGFKRPGNPLFNAINRTSYKNGALTEIMDAANSCLEDWMTLSSADLWTESSDDWLNFKKYLEEQSNNSTEANVTYSIVSAPGDMSGGNATTGQTEFKETCAVCHGETGLGTDVYRAPITGRNLSKTYIASKIRRSGPDSSNVYSGLDGGQMPFYSKERMTDQTVKNIAAYVAGEAISSFSCGDNDHPKVGQTMTFSMKAHDVSGNAEIIDNCTIRVSNFNYDGGGPQVLFYGGVDGDYKDSTVGFAIGSQLNRSSAYVNETLTLSLNSPSTLDMMNGLSVWCAAVNTSFGDGIFN</sequence>
<name>A0A2S0VM79_9ALTE</name>
<evidence type="ECO:0000256" key="1">
    <source>
        <dbReference type="ARBA" id="ARBA00022617"/>
    </source>
</evidence>
<reference evidence="9 10" key="1">
    <citation type="submission" date="2018-01" db="EMBL/GenBank/DDBJ databases">
        <title>Genome sequence of a Cantenovulum-like bacteria.</title>
        <authorList>
            <person name="Tan W.R."/>
            <person name="Lau N.-S."/>
            <person name="Go F."/>
            <person name="Amirul A.-A.A."/>
        </authorList>
    </citation>
    <scope>NUCLEOTIDE SEQUENCE [LARGE SCALE GENOMIC DNA]</scope>
    <source>
        <strain evidence="9 10">CCB-QB4</strain>
    </source>
</reference>
<feature type="domain" description="DM13" evidence="8">
    <location>
        <begin position="306"/>
        <end position="411"/>
    </location>
</feature>
<dbReference type="InterPro" id="IPR009056">
    <property type="entry name" value="Cyt_c-like_dom"/>
</dbReference>
<dbReference type="InterPro" id="IPR045879">
    <property type="entry name" value="B561A"/>
</dbReference>
<dbReference type="SMART" id="SM00686">
    <property type="entry name" value="DM13"/>
    <property type="match status" value="1"/>
</dbReference>
<dbReference type="InterPro" id="IPR036909">
    <property type="entry name" value="Cyt_c-like_dom_sf"/>
</dbReference>
<evidence type="ECO:0000256" key="2">
    <source>
        <dbReference type="ARBA" id="ARBA00022723"/>
    </source>
</evidence>
<dbReference type="Gene3D" id="1.10.760.10">
    <property type="entry name" value="Cytochrome c-like domain"/>
    <property type="match status" value="1"/>
</dbReference>
<keyword evidence="3 4" id="KW-0408">Iron</keyword>
<dbReference type="PANTHER" id="PTHR47281">
    <property type="entry name" value="OS09G0557700 PROTEIN"/>
    <property type="match status" value="1"/>
</dbReference>
<feature type="transmembrane region" description="Helical" evidence="6">
    <location>
        <begin position="30"/>
        <end position="48"/>
    </location>
</feature>
<dbReference type="KEGG" id="cate:C2869_02140"/>
<dbReference type="Proteomes" id="UP000244441">
    <property type="component" value="Chromosome"/>
</dbReference>
<evidence type="ECO:0000313" key="9">
    <source>
        <dbReference type="EMBL" id="AWB65315.1"/>
    </source>
</evidence>
<organism evidence="9 10">
    <name type="scientific">Saccharobesus litoralis</name>
    <dbReference type="NCBI Taxonomy" id="2172099"/>
    <lineage>
        <taxon>Bacteria</taxon>
        <taxon>Pseudomonadati</taxon>
        <taxon>Pseudomonadota</taxon>
        <taxon>Gammaproteobacteria</taxon>
        <taxon>Alteromonadales</taxon>
        <taxon>Alteromonadaceae</taxon>
        <taxon>Saccharobesus</taxon>
    </lineage>
</organism>
<feature type="compositionally biased region" description="Gly residues" evidence="5">
    <location>
        <begin position="58"/>
        <end position="75"/>
    </location>
</feature>
<dbReference type="GO" id="GO:0046872">
    <property type="term" value="F:metal ion binding"/>
    <property type="evidence" value="ECO:0007669"/>
    <property type="project" value="UniProtKB-KW"/>
</dbReference>
<dbReference type="Pfam" id="PF13442">
    <property type="entry name" value="Cytochrome_CBB3"/>
    <property type="match status" value="1"/>
</dbReference>
<feature type="region of interest" description="Disordered" evidence="5">
    <location>
        <begin position="51"/>
        <end position="80"/>
    </location>
</feature>
<keyword evidence="2 4" id="KW-0479">Metal-binding</keyword>
<proteinExistence type="predicted"/>
<dbReference type="GO" id="GO:0009055">
    <property type="term" value="F:electron transfer activity"/>
    <property type="evidence" value="ECO:0007669"/>
    <property type="project" value="InterPro"/>
</dbReference>
<evidence type="ECO:0008006" key="11">
    <source>
        <dbReference type="Google" id="ProtNLM"/>
    </source>
</evidence>
<dbReference type="EMBL" id="CP026604">
    <property type="protein sequence ID" value="AWB65315.1"/>
    <property type="molecule type" value="Genomic_DNA"/>
</dbReference>
<protein>
    <recommendedName>
        <fullName evidence="11">Cytochrome c</fullName>
    </recommendedName>
</protein>
<evidence type="ECO:0000259" key="7">
    <source>
        <dbReference type="PROSITE" id="PS51007"/>
    </source>
</evidence>
<keyword evidence="1 4" id="KW-0349">Heme</keyword>
<evidence type="ECO:0000256" key="5">
    <source>
        <dbReference type="SAM" id="MobiDB-lite"/>
    </source>
</evidence>
<dbReference type="PROSITE" id="PS51007">
    <property type="entry name" value="CYTC"/>
    <property type="match status" value="1"/>
</dbReference>
<keyword evidence="6" id="KW-1133">Transmembrane helix</keyword>
<keyword evidence="6" id="KW-0812">Transmembrane</keyword>